<dbReference type="Proteomes" id="UP000270296">
    <property type="component" value="Unassembled WGS sequence"/>
</dbReference>
<proteinExistence type="predicted"/>
<feature type="region of interest" description="Disordered" evidence="1">
    <location>
        <begin position="1"/>
        <end position="24"/>
    </location>
</feature>
<evidence type="ECO:0000313" key="3">
    <source>
        <dbReference type="Proteomes" id="UP000270296"/>
    </source>
</evidence>
<evidence type="ECO:0000256" key="1">
    <source>
        <dbReference type="SAM" id="MobiDB-lite"/>
    </source>
</evidence>
<dbReference type="EMBL" id="UZAM01013509">
    <property type="protein sequence ID" value="VDP28312.1"/>
    <property type="molecule type" value="Genomic_DNA"/>
</dbReference>
<name>A0A183J2D4_9BILA</name>
<evidence type="ECO:0000313" key="2">
    <source>
        <dbReference type="EMBL" id="VDP28312.1"/>
    </source>
</evidence>
<organism evidence="4">
    <name type="scientific">Soboliphyme baturini</name>
    <dbReference type="NCBI Taxonomy" id="241478"/>
    <lineage>
        <taxon>Eukaryota</taxon>
        <taxon>Metazoa</taxon>
        <taxon>Ecdysozoa</taxon>
        <taxon>Nematoda</taxon>
        <taxon>Enoplea</taxon>
        <taxon>Dorylaimia</taxon>
        <taxon>Dioctophymatida</taxon>
        <taxon>Dioctophymatoidea</taxon>
        <taxon>Soboliphymatidae</taxon>
        <taxon>Soboliphyme</taxon>
    </lineage>
</organism>
<gene>
    <name evidence="2" type="ORF">SBAD_LOCUS10032</name>
</gene>
<sequence>MTDTLLEATTNPCQSTDASLSTAPKANKKVKINRIKLSETPKALPETKLCERLQLIDDDQQPLRIGFGSENIEVPKLCKKLLRRRSIS</sequence>
<dbReference type="WBParaSite" id="SBAD_0001038801-mRNA-1">
    <property type="protein sequence ID" value="SBAD_0001038801-mRNA-1"/>
    <property type="gene ID" value="SBAD_0001038801"/>
</dbReference>
<keyword evidence="3" id="KW-1185">Reference proteome</keyword>
<reference evidence="2 3" key="2">
    <citation type="submission" date="2018-11" db="EMBL/GenBank/DDBJ databases">
        <authorList>
            <consortium name="Pathogen Informatics"/>
        </authorList>
    </citation>
    <scope>NUCLEOTIDE SEQUENCE [LARGE SCALE GENOMIC DNA]</scope>
</reference>
<protein>
    <submittedName>
        <fullName evidence="2 4">Uncharacterized protein</fullName>
    </submittedName>
</protein>
<dbReference type="AlphaFoldDB" id="A0A183J2D4"/>
<evidence type="ECO:0000313" key="4">
    <source>
        <dbReference type="WBParaSite" id="SBAD_0001038801-mRNA-1"/>
    </source>
</evidence>
<reference evidence="4" key="1">
    <citation type="submission" date="2016-06" db="UniProtKB">
        <authorList>
            <consortium name="WormBaseParasite"/>
        </authorList>
    </citation>
    <scope>IDENTIFICATION</scope>
</reference>
<accession>A0A183J2D4</accession>